<dbReference type="Proteomes" id="UP001305779">
    <property type="component" value="Unassembled WGS sequence"/>
</dbReference>
<feature type="domain" description="SRP9" evidence="2">
    <location>
        <begin position="5"/>
        <end position="104"/>
    </location>
</feature>
<reference evidence="3 4" key="1">
    <citation type="journal article" date="2023" name="G3 (Bethesda)">
        <title>A chromosome-level genome assembly of Zasmidium syzygii isolated from banana leaves.</title>
        <authorList>
            <person name="van Westerhoven A.C."/>
            <person name="Mehrabi R."/>
            <person name="Talebi R."/>
            <person name="Steentjes M.B.F."/>
            <person name="Corcolon B."/>
            <person name="Chong P.A."/>
            <person name="Kema G.H.J."/>
            <person name="Seidl M.F."/>
        </authorList>
    </citation>
    <scope>NUCLEOTIDE SEQUENCE [LARGE SCALE GENOMIC DNA]</scope>
    <source>
        <strain evidence="3 4">P124</strain>
    </source>
</reference>
<comment type="caution">
    <text evidence="3">The sequence shown here is derived from an EMBL/GenBank/DDBJ whole genome shotgun (WGS) entry which is preliminary data.</text>
</comment>
<evidence type="ECO:0000259" key="2">
    <source>
        <dbReference type="Pfam" id="PF05486"/>
    </source>
</evidence>
<sequence>MVLLETSQEWQTQTSRLLQARPTTTRITTKYNIPNLESERYEKKLNKKRKRDDEKEADAPKVPLATLELKTYDPESGVVLKFKTNRAAEVGRLITSLGTLGRYMAALPVKEEAQDVAMEDAEPAVDETKDTTPAAPSTNDAKPQQGGGGGGNKKKKKGKK</sequence>
<feature type="region of interest" description="Disordered" evidence="1">
    <location>
        <begin position="114"/>
        <end position="160"/>
    </location>
</feature>
<name>A0ABR0EVI7_ZASCE</name>
<dbReference type="Pfam" id="PF05486">
    <property type="entry name" value="SRP9-21"/>
    <property type="match status" value="1"/>
</dbReference>
<evidence type="ECO:0000256" key="1">
    <source>
        <dbReference type="SAM" id="MobiDB-lite"/>
    </source>
</evidence>
<keyword evidence="4" id="KW-1185">Reference proteome</keyword>
<dbReference type="PANTHER" id="PTHR12834:SF12">
    <property type="entry name" value="SIGNAL RECOGNITION PARTICLE 9 KDA PROTEIN"/>
    <property type="match status" value="1"/>
</dbReference>
<gene>
    <name evidence="3" type="ORF">PRZ48_003073</name>
</gene>
<dbReference type="InterPro" id="IPR039432">
    <property type="entry name" value="SRP9_dom"/>
</dbReference>
<protein>
    <recommendedName>
        <fullName evidence="2">SRP9 domain-containing protein</fullName>
    </recommendedName>
</protein>
<evidence type="ECO:0000313" key="3">
    <source>
        <dbReference type="EMBL" id="KAK4505110.1"/>
    </source>
</evidence>
<organism evidence="3 4">
    <name type="scientific">Zasmidium cellare</name>
    <name type="common">Wine cellar mold</name>
    <name type="synonym">Racodium cellare</name>
    <dbReference type="NCBI Taxonomy" id="395010"/>
    <lineage>
        <taxon>Eukaryota</taxon>
        <taxon>Fungi</taxon>
        <taxon>Dikarya</taxon>
        <taxon>Ascomycota</taxon>
        <taxon>Pezizomycotina</taxon>
        <taxon>Dothideomycetes</taxon>
        <taxon>Dothideomycetidae</taxon>
        <taxon>Mycosphaerellales</taxon>
        <taxon>Mycosphaerellaceae</taxon>
        <taxon>Zasmidium</taxon>
    </lineage>
</organism>
<evidence type="ECO:0000313" key="4">
    <source>
        <dbReference type="Proteomes" id="UP001305779"/>
    </source>
</evidence>
<accession>A0ABR0EVI7</accession>
<proteinExistence type="predicted"/>
<dbReference type="InterPro" id="IPR039914">
    <property type="entry name" value="SRP9-like"/>
</dbReference>
<dbReference type="PANTHER" id="PTHR12834">
    <property type="entry name" value="SIGNAL RECOGNITION PARTICLE 9 KDA PROTEIN"/>
    <property type="match status" value="1"/>
</dbReference>
<dbReference type="EMBL" id="JAXOVC010000002">
    <property type="protein sequence ID" value="KAK4505110.1"/>
    <property type="molecule type" value="Genomic_DNA"/>
</dbReference>